<evidence type="ECO:0000256" key="4">
    <source>
        <dbReference type="ARBA" id="ARBA00022658"/>
    </source>
</evidence>
<dbReference type="GO" id="GO:0007186">
    <property type="term" value="P:G protein-coupled receptor signaling pathway"/>
    <property type="evidence" value="ECO:0007669"/>
    <property type="project" value="TreeGrafter"/>
</dbReference>
<keyword evidence="3" id="KW-0963">Cytoplasm</keyword>
<sequence>MAGGNCTTTDYFTLVDIHAGGQLDSHAIEAGLLLATATSTTIPADKRKSGMETLLNRFVYTDLDRRSARATSLALALLKTLGRQIDDSDELGSEKAIDGLLKLALDMMHQAVGGDINEQSNFAVSSCNEALTCVANTMLLLPKCKPLFAESCNGANVVSRILQSRLVELATTTFLCGRCLFLSLVSPSSAALCVNSLDLPATLTRAIRICLDRDRSSSTTGGQFSPQQVMSELLKAAMSLCVQFRQSVCAAATSPINSGKDDLLPPEHAAKLADILQVSLDTLYMLPLVSDHLADPAKQAIAISLNFPTLSPEAVLRCWLPVDQIESDADGDSKRFHFVDRIFYLLATLVTIAADEEANVYSKYEMEIAPLALVLVRLITEHADVRQRIFPQVFPPDSAQDHTVLPEDRPGLSAKLVRLMRIPQGGILPGAVGDLLFALLGQNVSKFVLAVGYGNAAGYMLARGIEMPEEILRQVSDASGSELLVDPVTGRQVSQKDLDQQLSDMTDEEKEREAERLFVLFERLNKTGFIKVGNPVRAAAESGRLQEIESSDEEASGSSK</sequence>
<name>A0A9W8BP97_9FUNG</name>
<keyword evidence="5" id="KW-0143">Chaperone</keyword>
<evidence type="ECO:0000256" key="3">
    <source>
        <dbReference type="ARBA" id="ARBA00022490"/>
    </source>
</evidence>
<feature type="region of interest" description="Disordered" evidence="6">
    <location>
        <begin position="541"/>
        <end position="560"/>
    </location>
</feature>
<dbReference type="Proteomes" id="UP001150907">
    <property type="component" value="Unassembled WGS sequence"/>
</dbReference>
<comment type="caution">
    <text evidence="7">The sequence shown here is derived from an EMBL/GenBank/DDBJ whole genome shotgun (WGS) entry which is preliminary data.</text>
</comment>
<accession>A0A9W8BP97</accession>
<evidence type="ECO:0000256" key="2">
    <source>
        <dbReference type="ARBA" id="ARBA00009049"/>
    </source>
</evidence>
<dbReference type="PRINTS" id="PR01802">
    <property type="entry name" value="SYNEMBRYN"/>
</dbReference>
<keyword evidence="8" id="KW-1185">Reference proteome</keyword>
<gene>
    <name evidence="7" type="ORF">H4R26_000209</name>
</gene>
<proteinExistence type="inferred from homology"/>
<comment type="similarity">
    <text evidence="2">Belongs to the synembryn family.</text>
</comment>
<comment type="subcellular location">
    <subcellularLocation>
        <location evidence="1">Cytoplasm</location>
        <location evidence="1">Cell cortex</location>
    </subcellularLocation>
</comment>
<dbReference type="InterPro" id="IPR019318">
    <property type="entry name" value="Gua_nucleotide_exch_fac_Ric8"/>
</dbReference>
<evidence type="ECO:0000256" key="5">
    <source>
        <dbReference type="ARBA" id="ARBA00023186"/>
    </source>
</evidence>
<dbReference type="OrthoDB" id="5585685at2759"/>
<evidence type="ECO:0008006" key="9">
    <source>
        <dbReference type="Google" id="ProtNLM"/>
    </source>
</evidence>
<evidence type="ECO:0000313" key="8">
    <source>
        <dbReference type="Proteomes" id="UP001150907"/>
    </source>
</evidence>
<dbReference type="AlphaFoldDB" id="A0A9W8BP97"/>
<feature type="compositionally biased region" description="Acidic residues" evidence="6">
    <location>
        <begin position="549"/>
        <end position="560"/>
    </location>
</feature>
<organism evidence="7 8">
    <name type="scientific">Coemansia thaxteri</name>
    <dbReference type="NCBI Taxonomy" id="2663907"/>
    <lineage>
        <taxon>Eukaryota</taxon>
        <taxon>Fungi</taxon>
        <taxon>Fungi incertae sedis</taxon>
        <taxon>Zoopagomycota</taxon>
        <taxon>Kickxellomycotina</taxon>
        <taxon>Kickxellomycetes</taxon>
        <taxon>Kickxellales</taxon>
        <taxon>Kickxellaceae</taxon>
        <taxon>Coemansia</taxon>
    </lineage>
</organism>
<dbReference type="PANTHER" id="PTHR12425:SF5">
    <property type="entry name" value="SYNEMBRYN"/>
    <property type="match status" value="1"/>
</dbReference>
<feature type="region of interest" description="Disordered" evidence="6">
    <location>
        <begin position="490"/>
        <end position="509"/>
    </location>
</feature>
<protein>
    <recommendedName>
        <fullName evidence="9">Synembryn-A</fullName>
    </recommendedName>
</protein>
<dbReference type="Pfam" id="PF10165">
    <property type="entry name" value="Ric8"/>
    <property type="match status" value="1"/>
</dbReference>
<dbReference type="GO" id="GO:0005938">
    <property type="term" value="C:cell cortex"/>
    <property type="evidence" value="ECO:0007669"/>
    <property type="project" value="UniProtKB-SubCell"/>
</dbReference>
<keyword evidence="4" id="KW-0344">Guanine-nucleotide releasing factor</keyword>
<reference evidence="7" key="1">
    <citation type="submission" date="2022-07" db="EMBL/GenBank/DDBJ databases">
        <title>Phylogenomic reconstructions and comparative analyses of Kickxellomycotina fungi.</title>
        <authorList>
            <person name="Reynolds N.K."/>
            <person name="Stajich J.E."/>
            <person name="Barry K."/>
            <person name="Grigoriev I.V."/>
            <person name="Crous P."/>
            <person name="Smith M.E."/>
        </authorList>
    </citation>
    <scope>NUCLEOTIDE SEQUENCE</scope>
    <source>
        <strain evidence="7">IMI 214461</strain>
    </source>
</reference>
<dbReference type="GO" id="GO:0005085">
    <property type="term" value="F:guanyl-nucleotide exchange factor activity"/>
    <property type="evidence" value="ECO:0007669"/>
    <property type="project" value="UniProtKB-KW"/>
</dbReference>
<dbReference type="GO" id="GO:0001965">
    <property type="term" value="F:G-protein alpha-subunit binding"/>
    <property type="evidence" value="ECO:0007669"/>
    <property type="project" value="TreeGrafter"/>
</dbReference>
<dbReference type="InterPro" id="IPR008376">
    <property type="entry name" value="Chaperone_Ric-8_A/B"/>
</dbReference>
<evidence type="ECO:0000313" key="7">
    <source>
        <dbReference type="EMBL" id="KAJ2008432.1"/>
    </source>
</evidence>
<evidence type="ECO:0000256" key="1">
    <source>
        <dbReference type="ARBA" id="ARBA00004544"/>
    </source>
</evidence>
<evidence type="ECO:0000256" key="6">
    <source>
        <dbReference type="SAM" id="MobiDB-lite"/>
    </source>
</evidence>
<dbReference type="EMBL" id="JANBQF010000005">
    <property type="protein sequence ID" value="KAJ2008432.1"/>
    <property type="molecule type" value="Genomic_DNA"/>
</dbReference>
<dbReference type="PANTHER" id="PTHR12425">
    <property type="entry name" value="SYNEMBRYN"/>
    <property type="match status" value="1"/>
</dbReference>